<dbReference type="EMBL" id="SLUM01000007">
    <property type="protein sequence ID" value="TCL58696.1"/>
    <property type="molecule type" value="Genomic_DNA"/>
</dbReference>
<dbReference type="RefSeq" id="WP_058962931.1">
    <property type="nucleotide sequence ID" value="NZ_CABKVM010000012.1"/>
</dbReference>
<evidence type="ECO:0000313" key="11">
    <source>
        <dbReference type="Proteomes" id="UP000295184"/>
    </source>
</evidence>
<keyword evidence="8" id="KW-0472">Membrane</keyword>
<protein>
    <recommendedName>
        <fullName evidence="3">histidine kinase</fullName>
        <ecNumber evidence="3">2.7.13.3</ecNumber>
    </recommendedName>
</protein>
<sequence length="315" mass="34598">MNDWLFGVTPGQLALLLGLCALIVVAAGICVAVYGWYTRRTMRRLEQMLEQAIAGSFEQRNYSEARLSRLEEKLSRFLRSSQLSRKSIEEDRGRIKSLIGDISHQTKTPLANILLYGQLLDEQPLPAAARPMLGQINTEAEKLRFLIEALVKLSRLESGVVQPVAEVQPLEPLLRALEHSFRPAAEQKGVSLHIEPAGVSACFDRKWTQEAVGNLVDNAIKYTPAGGHVSIACEQYAMFCRIAVKDDGPGIPEKEQAAVFQRFYRGHAAAKSPGVGVGLALARQIAAQQGGYIKLASEPGRGSEFSLYLPLEAQM</sequence>
<keyword evidence="5" id="KW-0808">Transferase</keyword>
<dbReference type="AlphaFoldDB" id="A0A4R1R099"/>
<feature type="transmembrane region" description="Helical" evidence="8">
    <location>
        <begin position="12"/>
        <end position="37"/>
    </location>
</feature>
<dbReference type="SUPFAM" id="SSF47384">
    <property type="entry name" value="Homodimeric domain of signal transducing histidine kinase"/>
    <property type="match status" value="1"/>
</dbReference>
<evidence type="ECO:0000256" key="1">
    <source>
        <dbReference type="ARBA" id="ARBA00000085"/>
    </source>
</evidence>
<gene>
    <name evidence="10" type="ORF">EDD77_10751</name>
</gene>
<evidence type="ECO:0000256" key="7">
    <source>
        <dbReference type="ARBA" id="ARBA00023012"/>
    </source>
</evidence>
<reference evidence="10 11" key="1">
    <citation type="submission" date="2019-03" db="EMBL/GenBank/DDBJ databases">
        <title>Genomic Encyclopedia of Type Strains, Phase IV (KMG-IV): sequencing the most valuable type-strain genomes for metagenomic binning, comparative biology and taxonomic classification.</title>
        <authorList>
            <person name="Goeker M."/>
        </authorList>
    </citation>
    <scope>NUCLEOTIDE SEQUENCE [LARGE SCALE GENOMIC DNA]</scope>
    <source>
        <strain evidence="10 11">DSM 100451</strain>
    </source>
</reference>
<feature type="domain" description="Histidine kinase" evidence="9">
    <location>
        <begin position="101"/>
        <end position="313"/>
    </location>
</feature>
<evidence type="ECO:0000313" key="10">
    <source>
        <dbReference type="EMBL" id="TCL58696.1"/>
    </source>
</evidence>
<dbReference type="SMART" id="SM00388">
    <property type="entry name" value="HisKA"/>
    <property type="match status" value="1"/>
</dbReference>
<organism evidence="10 11">
    <name type="scientific">Allofournierella massiliensis</name>
    <dbReference type="NCBI Taxonomy" id="1650663"/>
    <lineage>
        <taxon>Bacteria</taxon>
        <taxon>Bacillati</taxon>
        <taxon>Bacillota</taxon>
        <taxon>Clostridia</taxon>
        <taxon>Eubacteriales</taxon>
        <taxon>Oscillospiraceae</taxon>
        <taxon>Allofournierella</taxon>
    </lineage>
</organism>
<comment type="subcellular location">
    <subcellularLocation>
        <location evidence="2">Membrane</location>
    </subcellularLocation>
</comment>
<dbReference type="GO" id="GO:0000155">
    <property type="term" value="F:phosphorelay sensor kinase activity"/>
    <property type="evidence" value="ECO:0007669"/>
    <property type="project" value="InterPro"/>
</dbReference>
<evidence type="ECO:0000256" key="4">
    <source>
        <dbReference type="ARBA" id="ARBA00022553"/>
    </source>
</evidence>
<dbReference type="CDD" id="cd00082">
    <property type="entry name" value="HisKA"/>
    <property type="match status" value="1"/>
</dbReference>
<dbReference type="STRING" id="1650663.GCA_001486665_00408"/>
<dbReference type="InterPro" id="IPR036097">
    <property type="entry name" value="HisK_dim/P_sf"/>
</dbReference>
<name>A0A4R1R099_9FIRM</name>
<dbReference type="InterPro" id="IPR036890">
    <property type="entry name" value="HATPase_C_sf"/>
</dbReference>
<dbReference type="Gene3D" id="1.10.287.130">
    <property type="match status" value="1"/>
</dbReference>
<dbReference type="FunFam" id="3.30.565.10:FF:000006">
    <property type="entry name" value="Sensor histidine kinase WalK"/>
    <property type="match status" value="1"/>
</dbReference>
<dbReference type="EC" id="2.7.13.3" evidence="3"/>
<dbReference type="GO" id="GO:0016020">
    <property type="term" value="C:membrane"/>
    <property type="evidence" value="ECO:0007669"/>
    <property type="project" value="UniProtKB-SubCell"/>
</dbReference>
<dbReference type="InterPro" id="IPR005467">
    <property type="entry name" value="His_kinase_dom"/>
</dbReference>
<keyword evidence="7" id="KW-0902">Two-component regulatory system</keyword>
<comment type="catalytic activity">
    <reaction evidence="1">
        <text>ATP + protein L-histidine = ADP + protein N-phospho-L-histidine.</text>
        <dbReference type="EC" id="2.7.13.3"/>
    </reaction>
</comment>
<dbReference type="SMART" id="SM00387">
    <property type="entry name" value="HATPase_c"/>
    <property type="match status" value="1"/>
</dbReference>
<proteinExistence type="predicted"/>
<evidence type="ECO:0000259" key="9">
    <source>
        <dbReference type="PROSITE" id="PS50109"/>
    </source>
</evidence>
<dbReference type="SUPFAM" id="SSF55874">
    <property type="entry name" value="ATPase domain of HSP90 chaperone/DNA topoisomerase II/histidine kinase"/>
    <property type="match status" value="1"/>
</dbReference>
<dbReference type="PROSITE" id="PS50109">
    <property type="entry name" value="HIS_KIN"/>
    <property type="match status" value="1"/>
</dbReference>
<dbReference type="PRINTS" id="PR00344">
    <property type="entry name" value="BCTRLSENSOR"/>
</dbReference>
<keyword evidence="8" id="KW-1133">Transmembrane helix</keyword>
<dbReference type="InterPro" id="IPR003661">
    <property type="entry name" value="HisK_dim/P_dom"/>
</dbReference>
<dbReference type="CDD" id="cd00075">
    <property type="entry name" value="HATPase"/>
    <property type="match status" value="1"/>
</dbReference>
<keyword evidence="8" id="KW-0812">Transmembrane</keyword>
<evidence type="ECO:0000256" key="5">
    <source>
        <dbReference type="ARBA" id="ARBA00022679"/>
    </source>
</evidence>
<evidence type="ECO:0000256" key="8">
    <source>
        <dbReference type="SAM" id="Phobius"/>
    </source>
</evidence>
<dbReference type="Gene3D" id="3.30.565.10">
    <property type="entry name" value="Histidine kinase-like ATPase, C-terminal domain"/>
    <property type="match status" value="1"/>
</dbReference>
<keyword evidence="6 10" id="KW-0418">Kinase</keyword>
<dbReference type="InterPro" id="IPR050736">
    <property type="entry name" value="Sensor_HK_Regulatory"/>
</dbReference>
<dbReference type="PANTHER" id="PTHR43711">
    <property type="entry name" value="TWO-COMPONENT HISTIDINE KINASE"/>
    <property type="match status" value="1"/>
</dbReference>
<dbReference type="PANTHER" id="PTHR43711:SF1">
    <property type="entry name" value="HISTIDINE KINASE 1"/>
    <property type="match status" value="1"/>
</dbReference>
<evidence type="ECO:0000256" key="2">
    <source>
        <dbReference type="ARBA" id="ARBA00004370"/>
    </source>
</evidence>
<keyword evidence="4" id="KW-0597">Phosphoprotein</keyword>
<evidence type="ECO:0000256" key="3">
    <source>
        <dbReference type="ARBA" id="ARBA00012438"/>
    </source>
</evidence>
<dbReference type="GeneID" id="97380281"/>
<dbReference type="Proteomes" id="UP000295184">
    <property type="component" value="Unassembled WGS sequence"/>
</dbReference>
<dbReference type="InterPro" id="IPR003594">
    <property type="entry name" value="HATPase_dom"/>
</dbReference>
<dbReference type="InterPro" id="IPR004358">
    <property type="entry name" value="Sig_transdc_His_kin-like_C"/>
</dbReference>
<comment type="caution">
    <text evidence="10">The sequence shown here is derived from an EMBL/GenBank/DDBJ whole genome shotgun (WGS) entry which is preliminary data.</text>
</comment>
<accession>A0A4R1R099</accession>
<evidence type="ECO:0000256" key="6">
    <source>
        <dbReference type="ARBA" id="ARBA00022777"/>
    </source>
</evidence>
<dbReference type="Pfam" id="PF00512">
    <property type="entry name" value="HisKA"/>
    <property type="match status" value="1"/>
</dbReference>
<dbReference type="Pfam" id="PF02518">
    <property type="entry name" value="HATPase_c"/>
    <property type="match status" value="1"/>
</dbReference>